<reference evidence="1" key="1">
    <citation type="journal article" date="2020" name="Nature">
        <title>Giant virus diversity and host interactions through global metagenomics.</title>
        <authorList>
            <person name="Schulz F."/>
            <person name="Roux S."/>
            <person name="Paez-Espino D."/>
            <person name="Jungbluth S."/>
            <person name="Walsh D.A."/>
            <person name="Denef V.J."/>
            <person name="McMahon K.D."/>
            <person name="Konstantinidis K.T."/>
            <person name="Eloe-Fadrosh E.A."/>
            <person name="Kyrpides N.C."/>
            <person name="Woyke T."/>
        </authorList>
    </citation>
    <scope>NUCLEOTIDE SEQUENCE</scope>
    <source>
        <strain evidence="1">GVMAG-S-1041349-163</strain>
    </source>
</reference>
<evidence type="ECO:0000313" key="1">
    <source>
        <dbReference type="EMBL" id="QHU07892.1"/>
    </source>
</evidence>
<dbReference type="AlphaFoldDB" id="A0A6C0JQ59"/>
<sequence length="197" mass="23320">MKYGELKVKDSPLPEWPFIKPLNDPNVSPKYFYSNKITKNRIPNKMIKCMNKFTFASALEDPIFDEVTKIIVKLQLIHDRFKQPDTRDDAKASFYYSMLLSLQDNFKPLEKELEKFAAALCYSHKDSEFTYDEFFVGIWNKYKQLEYLSDSIILSFTNWEEKVNEILLKEIDPLQKVSLYDLILLCDNVICLYMNGY</sequence>
<protein>
    <submittedName>
        <fullName evidence="1">Uncharacterized protein</fullName>
    </submittedName>
</protein>
<name>A0A6C0JQ59_9ZZZZ</name>
<dbReference type="EMBL" id="MN740691">
    <property type="protein sequence ID" value="QHU07892.1"/>
    <property type="molecule type" value="Genomic_DNA"/>
</dbReference>
<organism evidence="1">
    <name type="scientific">viral metagenome</name>
    <dbReference type="NCBI Taxonomy" id="1070528"/>
    <lineage>
        <taxon>unclassified sequences</taxon>
        <taxon>metagenomes</taxon>
        <taxon>organismal metagenomes</taxon>
    </lineage>
</organism>
<proteinExistence type="predicted"/>
<accession>A0A6C0JQ59</accession>